<proteinExistence type="predicted"/>
<reference evidence="1" key="1">
    <citation type="journal article" date="2015" name="Nature">
        <title>Complex archaea that bridge the gap between prokaryotes and eukaryotes.</title>
        <authorList>
            <person name="Spang A."/>
            <person name="Saw J.H."/>
            <person name="Jorgensen S.L."/>
            <person name="Zaremba-Niedzwiedzka K."/>
            <person name="Martijn J."/>
            <person name="Lind A.E."/>
            <person name="van Eijk R."/>
            <person name="Schleper C."/>
            <person name="Guy L."/>
            <person name="Ettema T.J."/>
        </authorList>
    </citation>
    <scope>NUCLEOTIDE SEQUENCE</scope>
</reference>
<evidence type="ECO:0000313" key="1">
    <source>
        <dbReference type="EMBL" id="KKM67213.1"/>
    </source>
</evidence>
<dbReference type="AlphaFoldDB" id="A0A0F9JCC3"/>
<gene>
    <name evidence="1" type="ORF">LCGC14_1473450</name>
</gene>
<sequence length="90" mass="9440">MSLAIDIDKITSVMIGGEWNDVIKNEDGVSSFALDAYEFVWGSHLDHKGWPRLVHGGGAHGIGSAGFEFKTAKGAVVAGPLTAIQAVKMG</sequence>
<protein>
    <submittedName>
        <fullName evidence="1">Uncharacterized protein</fullName>
    </submittedName>
</protein>
<comment type="caution">
    <text evidence="1">The sequence shown here is derived from an EMBL/GenBank/DDBJ whole genome shotgun (WGS) entry which is preliminary data.</text>
</comment>
<organism evidence="1">
    <name type="scientific">marine sediment metagenome</name>
    <dbReference type="NCBI Taxonomy" id="412755"/>
    <lineage>
        <taxon>unclassified sequences</taxon>
        <taxon>metagenomes</taxon>
        <taxon>ecological metagenomes</taxon>
    </lineage>
</organism>
<accession>A0A0F9JCC3</accession>
<dbReference type="EMBL" id="LAZR01010386">
    <property type="protein sequence ID" value="KKM67213.1"/>
    <property type="molecule type" value="Genomic_DNA"/>
</dbReference>
<name>A0A0F9JCC3_9ZZZZ</name>